<keyword evidence="4" id="KW-0186">Copper</keyword>
<evidence type="ECO:0000256" key="2">
    <source>
        <dbReference type="ARBA" id="ARBA00022989"/>
    </source>
</evidence>
<name>D2V1C4_NAEGR</name>
<dbReference type="RefSeq" id="XP_002682026.1">
    <property type="nucleotide sequence ID" value="XM_002681980.1"/>
</dbReference>
<dbReference type="PANTHER" id="PTHR12483">
    <property type="entry name" value="SOLUTE CARRIER FAMILY 31 COPPER TRANSPORTERS"/>
    <property type="match status" value="1"/>
</dbReference>
<evidence type="ECO:0000313" key="5">
    <source>
        <dbReference type="EMBL" id="EFC49282.1"/>
    </source>
</evidence>
<evidence type="ECO:0000256" key="1">
    <source>
        <dbReference type="ARBA" id="ARBA00022692"/>
    </source>
</evidence>
<evidence type="ECO:0000313" key="6">
    <source>
        <dbReference type="Proteomes" id="UP000006671"/>
    </source>
</evidence>
<dbReference type="InterPro" id="IPR007274">
    <property type="entry name" value="Cop_transporter"/>
</dbReference>
<evidence type="ECO:0000256" key="3">
    <source>
        <dbReference type="ARBA" id="ARBA00023136"/>
    </source>
</evidence>
<dbReference type="KEGG" id="ngr:NAEGRDRAFT_62836"/>
<dbReference type="OrthoDB" id="161814at2759"/>
<dbReference type="GO" id="GO:0005375">
    <property type="term" value="F:copper ion transmembrane transporter activity"/>
    <property type="evidence" value="ECO:0007669"/>
    <property type="project" value="UniProtKB-UniRule"/>
</dbReference>
<keyword evidence="4" id="KW-0406">Ion transport</keyword>
<dbReference type="EMBL" id="GG738848">
    <property type="protein sequence ID" value="EFC49282.1"/>
    <property type="molecule type" value="Genomic_DNA"/>
</dbReference>
<keyword evidence="4" id="KW-0813">Transport</keyword>
<dbReference type="AlphaFoldDB" id="D2V1C4"/>
<organism evidence="6">
    <name type="scientific">Naegleria gruberi</name>
    <name type="common">Amoeba</name>
    <dbReference type="NCBI Taxonomy" id="5762"/>
    <lineage>
        <taxon>Eukaryota</taxon>
        <taxon>Discoba</taxon>
        <taxon>Heterolobosea</taxon>
        <taxon>Tetramitia</taxon>
        <taxon>Eutetramitia</taxon>
        <taxon>Vahlkampfiidae</taxon>
        <taxon>Naegleria</taxon>
    </lineage>
</organism>
<dbReference type="VEuPathDB" id="AmoebaDB:NAEGRDRAFT_62836"/>
<dbReference type="GO" id="GO:0016020">
    <property type="term" value="C:membrane"/>
    <property type="evidence" value="ECO:0007669"/>
    <property type="project" value="UniProtKB-SubCell"/>
</dbReference>
<dbReference type="InParanoid" id="D2V1C4"/>
<reference evidence="5 6" key="1">
    <citation type="journal article" date="2010" name="Cell">
        <title>The genome of Naegleria gruberi illuminates early eukaryotic versatility.</title>
        <authorList>
            <person name="Fritz-Laylin L.K."/>
            <person name="Prochnik S.E."/>
            <person name="Ginger M.L."/>
            <person name="Dacks J.B."/>
            <person name="Carpenter M.L."/>
            <person name="Field M.C."/>
            <person name="Kuo A."/>
            <person name="Paredez A."/>
            <person name="Chapman J."/>
            <person name="Pham J."/>
            <person name="Shu S."/>
            <person name="Neupane R."/>
            <person name="Cipriano M."/>
            <person name="Mancuso J."/>
            <person name="Tu H."/>
            <person name="Salamov A."/>
            <person name="Lindquist E."/>
            <person name="Shapiro H."/>
            <person name="Lucas S."/>
            <person name="Grigoriev I.V."/>
            <person name="Cande W.Z."/>
            <person name="Fulton C."/>
            <person name="Rokhsar D.S."/>
            <person name="Dawson S.C."/>
        </authorList>
    </citation>
    <scope>NUCLEOTIDE SEQUENCE [LARGE SCALE GENOMIC DNA]</scope>
    <source>
        <strain evidence="5 6">NEG-M</strain>
    </source>
</reference>
<feature type="transmembrane region" description="Helical" evidence="4">
    <location>
        <begin position="33"/>
        <end position="54"/>
    </location>
</feature>
<dbReference type="GeneID" id="8862601"/>
<keyword evidence="1 4" id="KW-0812">Transmembrane</keyword>
<comment type="subcellular location">
    <subcellularLocation>
        <location evidence="4">Membrane</location>
        <topology evidence="4">Multi-pass membrane protein</topology>
    </subcellularLocation>
</comment>
<protein>
    <recommendedName>
        <fullName evidence="4">Copper transport protein</fullName>
    </recommendedName>
</protein>
<feature type="transmembrane region" description="Helical" evidence="4">
    <location>
        <begin position="98"/>
        <end position="119"/>
    </location>
</feature>
<keyword evidence="6" id="KW-1185">Reference proteome</keyword>
<keyword evidence="2 4" id="KW-1133">Transmembrane helix</keyword>
<dbReference type="Pfam" id="PF04145">
    <property type="entry name" value="Ctr"/>
    <property type="match status" value="2"/>
</dbReference>
<feature type="transmembrane region" description="Helical" evidence="4">
    <location>
        <begin position="66"/>
        <end position="92"/>
    </location>
</feature>
<accession>D2V1C4</accession>
<proteinExistence type="inferred from homology"/>
<keyword evidence="3 4" id="KW-0472">Membrane</keyword>
<gene>
    <name evidence="5" type="ORF">NAEGRDRAFT_62836</name>
</gene>
<comment type="similarity">
    <text evidence="4">Belongs to the copper transporter (Ctr) (TC 1.A.56) family. SLC31A subfamily.</text>
</comment>
<keyword evidence="4" id="KW-0187">Copper transport</keyword>
<dbReference type="Proteomes" id="UP000006671">
    <property type="component" value="Unassembled WGS sequence"/>
</dbReference>
<sequence>MHPMHMYFSMESFQPYYKYILFQNWNADTDWKYALSFLGVFLLAFFNQSIYFSLHFQVDEKRRRILHYLVSYIVKPIGFFVEMSIGYLLMLVSMTYNFGLFMAIIVGNFIGYIIFQMLISEYLERKQARTSEEEVERQSLTNLKVGEESEPKKPCCKKQNVIN</sequence>
<evidence type="ECO:0000256" key="4">
    <source>
        <dbReference type="RuleBase" id="RU367022"/>
    </source>
</evidence>